<proteinExistence type="predicted"/>
<dbReference type="Gene3D" id="3.40.50.150">
    <property type="entry name" value="Vaccinia Virus protein VP39"/>
    <property type="match status" value="1"/>
</dbReference>
<dbReference type="InterPro" id="IPR029063">
    <property type="entry name" value="SAM-dependent_MTases_sf"/>
</dbReference>
<keyword evidence="1" id="KW-0472">Membrane</keyword>
<dbReference type="InterPro" id="IPR031164">
    <property type="entry name" value="SAM_MPBQ_MSBQ_MT"/>
</dbReference>
<comment type="caution">
    <text evidence="3">The sequence shown here is derived from an EMBL/GenBank/DDBJ whole genome shotgun (WGS) entry which is preliminary data.</text>
</comment>
<dbReference type="Proteomes" id="UP001515480">
    <property type="component" value="Unassembled WGS sequence"/>
</dbReference>
<dbReference type="PANTHER" id="PTHR44516:SF11">
    <property type="entry name" value="2-METHYL-6-PHYTYL-1,4-HYDROQUINONE METHYLTRANSFERASE 2, CHLOROPLASTIC"/>
    <property type="match status" value="1"/>
</dbReference>
<reference evidence="3 4" key="1">
    <citation type="journal article" date="2024" name="Science">
        <title>Giant polyketide synthase enzymes in the biosynthesis of giant marine polyether toxins.</title>
        <authorList>
            <person name="Fallon T.R."/>
            <person name="Shende V.V."/>
            <person name="Wierzbicki I.H."/>
            <person name="Pendleton A.L."/>
            <person name="Watervoot N.F."/>
            <person name="Auber R.P."/>
            <person name="Gonzalez D.J."/>
            <person name="Wisecaver J.H."/>
            <person name="Moore B.S."/>
        </authorList>
    </citation>
    <scope>NUCLEOTIDE SEQUENCE [LARGE SCALE GENOMIC DNA]</scope>
    <source>
        <strain evidence="3 4">12B1</strain>
    </source>
</reference>
<dbReference type="GO" id="GO:0032259">
    <property type="term" value="P:methylation"/>
    <property type="evidence" value="ECO:0007669"/>
    <property type="project" value="InterPro"/>
</dbReference>
<feature type="transmembrane region" description="Helical" evidence="1">
    <location>
        <begin position="242"/>
        <end position="261"/>
    </location>
</feature>
<evidence type="ECO:0000259" key="2">
    <source>
        <dbReference type="PROSITE" id="PS51734"/>
    </source>
</evidence>
<keyword evidence="1" id="KW-0812">Transmembrane</keyword>
<evidence type="ECO:0000313" key="4">
    <source>
        <dbReference type="Proteomes" id="UP001515480"/>
    </source>
</evidence>
<evidence type="ECO:0000313" key="3">
    <source>
        <dbReference type="EMBL" id="KAL1503213.1"/>
    </source>
</evidence>
<keyword evidence="4" id="KW-1185">Reference proteome</keyword>
<accession>A0AB34IQ18</accession>
<dbReference type="EMBL" id="JBGBPQ010000022">
    <property type="protein sequence ID" value="KAL1503213.1"/>
    <property type="molecule type" value="Genomic_DNA"/>
</dbReference>
<gene>
    <name evidence="3" type="ORF">AB1Y20_011269</name>
</gene>
<feature type="domain" description="MPBQ/MBSQ family SAM-binding methyltransferase profile" evidence="2">
    <location>
        <begin position="4"/>
        <end position="186"/>
    </location>
</feature>
<dbReference type="InterPro" id="IPR044649">
    <property type="entry name" value="MPBQ/MSBQ_MT"/>
</dbReference>
<dbReference type="PROSITE" id="PS51734">
    <property type="entry name" value="SAM_MPBQ_MSBQ_MT"/>
    <property type="match status" value="1"/>
</dbReference>
<dbReference type="InterPro" id="IPR013216">
    <property type="entry name" value="Methyltransf_11"/>
</dbReference>
<keyword evidence="1" id="KW-1133">Transmembrane helix</keyword>
<dbReference type="GO" id="GO:0051741">
    <property type="term" value="F:2-methyl-6-phytyl-1,4-benzoquinone methyltransferase activity"/>
    <property type="evidence" value="ECO:0007669"/>
    <property type="project" value="InterPro"/>
</dbReference>
<dbReference type="AlphaFoldDB" id="A0AB34IQ18"/>
<dbReference type="SUPFAM" id="SSF53335">
    <property type="entry name" value="S-adenosyl-L-methionine-dependent methyltransferases"/>
    <property type="match status" value="1"/>
</dbReference>
<dbReference type="CDD" id="cd02440">
    <property type="entry name" value="AdoMet_MTases"/>
    <property type="match status" value="1"/>
</dbReference>
<evidence type="ECO:0000256" key="1">
    <source>
        <dbReference type="SAM" id="Phobius"/>
    </source>
</evidence>
<protein>
    <recommendedName>
        <fullName evidence="2">MPBQ/MBSQ family SAM-binding methyltransferase profile domain-containing protein</fullName>
    </recommendedName>
</protein>
<dbReference type="PANTHER" id="PTHR44516">
    <property type="entry name" value="2-METHYL-6-PHYTYL-1,4-HYDROQUINONE METHYLTRANSFERASE, CHLOROPLASTIC"/>
    <property type="match status" value="1"/>
</dbReference>
<organism evidence="3 4">
    <name type="scientific">Prymnesium parvum</name>
    <name type="common">Toxic golden alga</name>
    <dbReference type="NCBI Taxonomy" id="97485"/>
    <lineage>
        <taxon>Eukaryota</taxon>
        <taxon>Haptista</taxon>
        <taxon>Haptophyta</taxon>
        <taxon>Prymnesiophyceae</taxon>
        <taxon>Prymnesiales</taxon>
        <taxon>Prymnesiaceae</taxon>
        <taxon>Prymnesium</taxon>
    </lineage>
</organism>
<dbReference type="Pfam" id="PF08241">
    <property type="entry name" value="Methyltransf_11"/>
    <property type="match status" value="1"/>
</dbReference>
<sequence>MPLEGLCSPDEAWLFYWGWSRVYDAMQPFFTSPEMREAGLDLAEIHAHNAASLAVLDVGAGTGSLTTQLAARGVRALTLLDQSAQMLDQARAKPPLAHATFVLADATQPLPFAADSFDRVVSSGSFYYYPNPVEALAEQLRVVKPGGRVLVMGSLAPKPRLVRLLAQTFNRFPTEAEYEAWFREAGAEQVRWVHISNPWNASQYAIAICGVKPRGGGAARAAPRAVPPPPPRWRRLLRAPLVVARLTLALAAFAVIGPLQIATAAMGMRRLKATQG</sequence>
<name>A0AB34IQ18_PRYPA</name>